<evidence type="ECO:0000256" key="7">
    <source>
        <dbReference type="ARBA" id="ARBA00022729"/>
    </source>
</evidence>
<keyword evidence="11" id="KW-0325">Glycoprotein</keyword>
<evidence type="ECO:0000256" key="1">
    <source>
        <dbReference type="ARBA" id="ARBA00001003"/>
    </source>
</evidence>
<gene>
    <name evidence="16" type="primary">KEX1_5</name>
    <name evidence="16" type="ORF">HK100_007887</name>
</gene>
<dbReference type="PANTHER" id="PTHR11802">
    <property type="entry name" value="SERINE PROTEASE FAMILY S10 SERINE CARBOXYPEPTIDASE"/>
    <property type="match status" value="1"/>
</dbReference>
<evidence type="ECO:0000256" key="15">
    <source>
        <dbReference type="ARBA" id="ARBA00042717"/>
    </source>
</evidence>
<keyword evidence="4" id="KW-0121">Carboxypeptidase</keyword>
<evidence type="ECO:0000256" key="8">
    <source>
        <dbReference type="ARBA" id="ARBA00022989"/>
    </source>
</evidence>
<evidence type="ECO:0000256" key="6">
    <source>
        <dbReference type="ARBA" id="ARBA00022703"/>
    </source>
</evidence>
<dbReference type="EC" id="3.4.16.6" evidence="12"/>
<dbReference type="Gene3D" id="3.40.50.1820">
    <property type="entry name" value="alpha/beta hydrolase"/>
    <property type="match status" value="1"/>
</dbReference>
<comment type="catalytic activity">
    <reaction evidence="1">
        <text>Preferential release of a C-terminal arginine or lysine residue.</text>
        <dbReference type="EC" id="3.4.16.6"/>
    </reaction>
</comment>
<evidence type="ECO:0000256" key="10">
    <source>
        <dbReference type="ARBA" id="ARBA00023136"/>
    </source>
</evidence>
<comment type="similarity">
    <text evidence="3">Belongs to the peptidase S10 family.</text>
</comment>
<comment type="caution">
    <text evidence="16">The sequence shown here is derived from an EMBL/GenBank/DDBJ whole genome shotgun (WGS) entry which is preliminary data.</text>
</comment>
<accession>A0AAD5SNE9</accession>
<keyword evidence="10" id="KW-0472">Membrane</keyword>
<evidence type="ECO:0000256" key="9">
    <source>
        <dbReference type="ARBA" id="ARBA00023034"/>
    </source>
</evidence>
<evidence type="ECO:0000256" key="3">
    <source>
        <dbReference type="ARBA" id="ARBA00009431"/>
    </source>
</evidence>
<name>A0AAD5SNE9_9FUNG</name>
<dbReference type="GO" id="GO:0006508">
    <property type="term" value="P:proteolysis"/>
    <property type="evidence" value="ECO:0007669"/>
    <property type="project" value="UniProtKB-KW"/>
</dbReference>
<comment type="subcellular location">
    <subcellularLocation>
        <location evidence="2">Golgi apparatus</location>
        <location evidence="2">trans-Golgi network membrane</location>
        <topology evidence="2">Single-pass type I membrane protein</topology>
    </subcellularLocation>
</comment>
<evidence type="ECO:0000256" key="13">
    <source>
        <dbReference type="ARBA" id="ARBA00040403"/>
    </source>
</evidence>
<keyword evidence="8" id="KW-1133">Transmembrane helix</keyword>
<evidence type="ECO:0000256" key="12">
    <source>
        <dbReference type="ARBA" id="ARBA00038895"/>
    </source>
</evidence>
<dbReference type="GO" id="GO:0004185">
    <property type="term" value="F:serine-type carboxypeptidase activity"/>
    <property type="evidence" value="ECO:0007669"/>
    <property type="project" value="UniProtKB-EC"/>
</dbReference>
<evidence type="ECO:0000256" key="11">
    <source>
        <dbReference type="ARBA" id="ARBA00023180"/>
    </source>
</evidence>
<evidence type="ECO:0000256" key="14">
    <source>
        <dbReference type="ARBA" id="ARBA00040628"/>
    </source>
</evidence>
<organism evidence="16 17">
    <name type="scientific">Physocladia obscura</name>
    <dbReference type="NCBI Taxonomy" id="109957"/>
    <lineage>
        <taxon>Eukaryota</taxon>
        <taxon>Fungi</taxon>
        <taxon>Fungi incertae sedis</taxon>
        <taxon>Chytridiomycota</taxon>
        <taxon>Chytridiomycota incertae sedis</taxon>
        <taxon>Chytridiomycetes</taxon>
        <taxon>Chytridiales</taxon>
        <taxon>Chytriomycetaceae</taxon>
        <taxon>Physocladia</taxon>
    </lineage>
</organism>
<dbReference type="EMBL" id="JADGJH010003757">
    <property type="protein sequence ID" value="KAJ3088983.1"/>
    <property type="molecule type" value="Genomic_DNA"/>
</dbReference>
<evidence type="ECO:0000256" key="4">
    <source>
        <dbReference type="ARBA" id="ARBA00022645"/>
    </source>
</evidence>
<protein>
    <recommendedName>
        <fullName evidence="14">Pheromone-processing carboxypeptidase KEX1</fullName>
        <ecNumber evidence="12">3.4.16.6</ecNumber>
    </recommendedName>
    <alternativeName>
        <fullName evidence="15">Carboxypeptidase D</fullName>
    </alternativeName>
    <alternativeName>
        <fullName evidence="13">Pheromone-processing carboxypeptidase kex1</fullName>
    </alternativeName>
</protein>
<keyword evidence="5" id="KW-0812">Transmembrane</keyword>
<dbReference type="SUPFAM" id="SSF53474">
    <property type="entry name" value="alpha/beta-Hydrolases"/>
    <property type="match status" value="1"/>
</dbReference>
<dbReference type="PRINTS" id="PR00724">
    <property type="entry name" value="CRBOXYPTASEC"/>
</dbReference>
<keyword evidence="17" id="KW-1185">Reference proteome</keyword>
<reference evidence="16" key="1">
    <citation type="submission" date="2020-05" db="EMBL/GenBank/DDBJ databases">
        <title>Phylogenomic resolution of chytrid fungi.</title>
        <authorList>
            <person name="Stajich J.E."/>
            <person name="Amses K."/>
            <person name="Simmons R."/>
            <person name="Seto K."/>
            <person name="Myers J."/>
            <person name="Bonds A."/>
            <person name="Quandt C.A."/>
            <person name="Barry K."/>
            <person name="Liu P."/>
            <person name="Grigoriev I."/>
            <person name="Longcore J.E."/>
            <person name="James T.Y."/>
        </authorList>
    </citation>
    <scope>NUCLEOTIDE SEQUENCE</scope>
    <source>
        <strain evidence="16">JEL0513</strain>
    </source>
</reference>
<evidence type="ECO:0000313" key="17">
    <source>
        <dbReference type="Proteomes" id="UP001211907"/>
    </source>
</evidence>
<dbReference type="InterPro" id="IPR001563">
    <property type="entry name" value="Peptidase_S10"/>
</dbReference>
<dbReference type="PANTHER" id="PTHR11802:SF190">
    <property type="entry name" value="PHEROMONE-PROCESSING CARBOXYPEPTIDASE KEX1"/>
    <property type="match status" value="1"/>
</dbReference>
<keyword evidence="7" id="KW-0732">Signal</keyword>
<keyword evidence="16" id="KW-0378">Hydrolase</keyword>
<keyword evidence="16" id="KW-0645">Protease</keyword>
<dbReference type="GO" id="GO:0006915">
    <property type="term" value="P:apoptotic process"/>
    <property type="evidence" value="ECO:0007669"/>
    <property type="project" value="UniProtKB-KW"/>
</dbReference>
<dbReference type="AlphaFoldDB" id="A0AAD5SNE9"/>
<keyword evidence="6" id="KW-0053">Apoptosis</keyword>
<evidence type="ECO:0000256" key="2">
    <source>
        <dbReference type="ARBA" id="ARBA00004393"/>
    </source>
</evidence>
<keyword evidence="9" id="KW-0333">Golgi apparatus</keyword>
<feature type="non-terminal residue" evidence="16">
    <location>
        <position position="1"/>
    </location>
</feature>
<dbReference type="GO" id="GO:0005794">
    <property type="term" value="C:Golgi apparatus"/>
    <property type="evidence" value="ECO:0007669"/>
    <property type="project" value="UniProtKB-SubCell"/>
</dbReference>
<dbReference type="InterPro" id="IPR029058">
    <property type="entry name" value="AB_hydrolase_fold"/>
</dbReference>
<evidence type="ECO:0000256" key="5">
    <source>
        <dbReference type="ARBA" id="ARBA00022692"/>
    </source>
</evidence>
<proteinExistence type="inferred from homology"/>
<evidence type="ECO:0000313" key="16">
    <source>
        <dbReference type="EMBL" id="KAJ3088983.1"/>
    </source>
</evidence>
<dbReference type="Proteomes" id="UP001211907">
    <property type="component" value="Unassembled WGS sequence"/>
</dbReference>
<sequence>MQPQTKFAVIKLPGLSDAAFESLGPMHAGLMPTSADAGQSGSLFFWMIQARTIQATPKLIFWLNGGPGCSSMDGLFLENGPLIPQSDGSVGIRESSWWHVATTVYVDQPVGTGYAVPGKSGYVLSLKTVATDFAGFLNQFFIVFPALADFDIYIAGESFAGQYIPYIANNILTATDESSIIPKLKLKGLLIGNGWIDPHRQDSAVKATQKCEDHYTKSGKDPVKSNFCEGIMNFVLQNSTDTSDDHCINMYDIRLFDDRPDSCGLFSWPPHLDDMKAYLGRADVKSAVNVPNNGKDTKWTECVSTVGTALRGDTAAPSYTVEFNFS</sequence>
<dbReference type="Pfam" id="PF00450">
    <property type="entry name" value="Peptidase_S10"/>
    <property type="match status" value="1"/>
</dbReference>